<keyword evidence="5" id="KW-0808">Transferase</keyword>
<evidence type="ECO:0000256" key="7">
    <source>
        <dbReference type="SAM" id="Phobius"/>
    </source>
</evidence>
<evidence type="ECO:0000256" key="6">
    <source>
        <dbReference type="PIRSR" id="PIRSR605076-2"/>
    </source>
</evidence>
<dbReference type="PANTHER" id="PTHR10462">
    <property type="entry name" value="GLYCOSYLTRANSFERASE-RELATED"/>
    <property type="match status" value="1"/>
</dbReference>
<dbReference type="GO" id="GO:0005975">
    <property type="term" value="P:carbohydrate metabolic process"/>
    <property type="evidence" value="ECO:0007669"/>
    <property type="project" value="InterPro"/>
</dbReference>
<dbReference type="GO" id="GO:0016758">
    <property type="term" value="F:hexosyltransferase activity"/>
    <property type="evidence" value="ECO:0007669"/>
    <property type="project" value="InterPro"/>
</dbReference>
<accession>A0AAV7A1D9</accession>
<feature type="transmembrane region" description="Helical" evidence="7">
    <location>
        <begin position="12"/>
        <end position="37"/>
    </location>
</feature>
<evidence type="ECO:0000313" key="9">
    <source>
        <dbReference type="Proteomes" id="UP000824782"/>
    </source>
</evidence>
<dbReference type="EMBL" id="WNYA01000009">
    <property type="protein sequence ID" value="KAG8555414.1"/>
    <property type="molecule type" value="Genomic_DNA"/>
</dbReference>
<gene>
    <name evidence="8" type="ORF">GDO81_017700</name>
</gene>
<keyword evidence="9" id="KW-1185">Reference proteome</keyword>
<dbReference type="InterPro" id="IPR005076">
    <property type="entry name" value="Glyco_trans_6"/>
</dbReference>
<keyword evidence="7" id="KW-0472">Membrane</keyword>
<keyword evidence="7" id="KW-1133">Transmembrane helix</keyword>
<comment type="cofactor">
    <cofactor evidence="1">
        <name>Mn(2+)</name>
        <dbReference type="ChEBI" id="CHEBI:29035"/>
    </cofactor>
</comment>
<dbReference type="GO" id="GO:0016020">
    <property type="term" value="C:membrane"/>
    <property type="evidence" value="ECO:0007669"/>
    <property type="project" value="UniProtKB-SubCell"/>
</dbReference>
<reference evidence="8" key="1">
    <citation type="thesis" date="2020" institute="ProQuest LLC" country="789 East Eisenhower Parkway, Ann Arbor, MI, USA">
        <title>Comparative Genomics and Chromosome Evolution.</title>
        <authorList>
            <person name="Mudd A.B."/>
        </authorList>
    </citation>
    <scope>NUCLEOTIDE SEQUENCE</scope>
    <source>
        <strain evidence="8">237g6f4</strain>
        <tissue evidence="8">Blood</tissue>
    </source>
</reference>
<dbReference type="PANTHER" id="PTHR10462:SF57">
    <property type="entry name" value="HISTO-BLOOD GROUP ABO SYSTEM TRANSFERASE 2"/>
    <property type="match status" value="1"/>
</dbReference>
<keyword evidence="7" id="KW-0812">Transmembrane</keyword>
<dbReference type="Gene3D" id="3.90.550.10">
    <property type="entry name" value="Spore Coat Polysaccharide Biosynthesis Protein SpsA, Chain A"/>
    <property type="match status" value="1"/>
</dbReference>
<dbReference type="GO" id="GO:0031982">
    <property type="term" value="C:vesicle"/>
    <property type="evidence" value="ECO:0007669"/>
    <property type="project" value="TreeGrafter"/>
</dbReference>
<protein>
    <submittedName>
        <fullName evidence="8">Uncharacterized protein</fullName>
    </submittedName>
</protein>
<comment type="similarity">
    <text evidence="3">Belongs to the glycosyltransferase 6 family.</text>
</comment>
<organism evidence="8 9">
    <name type="scientific">Engystomops pustulosus</name>
    <name type="common">Tungara frog</name>
    <name type="synonym">Physalaemus pustulosus</name>
    <dbReference type="NCBI Taxonomy" id="76066"/>
    <lineage>
        <taxon>Eukaryota</taxon>
        <taxon>Metazoa</taxon>
        <taxon>Chordata</taxon>
        <taxon>Craniata</taxon>
        <taxon>Vertebrata</taxon>
        <taxon>Euteleostomi</taxon>
        <taxon>Amphibia</taxon>
        <taxon>Batrachia</taxon>
        <taxon>Anura</taxon>
        <taxon>Neobatrachia</taxon>
        <taxon>Hyloidea</taxon>
        <taxon>Leptodactylidae</taxon>
        <taxon>Leiuperinae</taxon>
        <taxon>Engystomops</taxon>
    </lineage>
</organism>
<keyword evidence="4" id="KW-0328">Glycosyltransferase</keyword>
<dbReference type="SUPFAM" id="SSF53448">
    <property type="entry name" value="Nucleotide-diphospho-sugar transferases"/>
    <property type="match status" value="1"/>
</dbReference>
<dbReference type="AlphaFoldDB" id="A0AAV7A1D9"/>
<dbReference type="InterPro" id="IPR029044">
    <property type="entry name" value="Nucleotide-diphossugar_trans"/>
</dbReference>
<evidence type="ECO:0000256" key="3">
    <source>
        <dbReference type="ARBA" id="ARBA00010413"/>
    </source>
</evidence>
<evidence type="ECO:0000313" key="8">
    <source>
        <dbReference type="EMBL" id="KAG8555414.1"/>
    </source>
</evidence>
<name>A0AAV7A1D9_ENGPU</name>
<comment type="subcellular location">
    <subcellularLocation>
        <location evidence="2">Membrane</location>
        <topology evidence="2">Single-pass type II membrane protein</topology>
    </subcellularLocation>
</comment>
<comment type="caution">
    <text evidence="8">The sequence shown here is derived from an EMBL/GenBank/DDBJ whole genome shotgun (WGS) entry which is preliminary data.</text>
</comment>
<proteinExistence type="inferred from homology"/>
<evidence type="ECO:0000256" key="1">
    <source>
        <dbReference type="ARBA" id="ARBA00001936"/>
    </source>
</evidence>
<evidence type="ECO:0000256" key="4">
    <source>
        <dbReference type="ARBA" id="ARBA00022676"/>
    </source>
</evidence>
<sequence length="107" mass="12596">MKERWKNMPSPTYIVGFLFVLFIVGFCIQYTDLLILFKQLNPKLDENYKELEHCKTLLYGENKKKRALNVLAPWLAPIIWNGTYNITMLDAQHKDTRIGLFVFGVKK</sequence>
<dbReference type="Pfam" id="PF03414">
    <property type="entry name" value="Glyco_transf_6"/>
    <property type="match status" value="1"/>
</dbReference>
<evidence type="ECO:0000256" key="5">
    <source>
        <dbReference type="ARBA" id="ARBA00022679"/>
    </source>
</evidence>
<feature type="binding site" evidence="6">
    <location>
        <begin position="103"/>
        <end position="105"/>
    </location>
    <ligand>
        <name>UDP-N-acetyl-alpha-D-galactosamine</name>
        <dbReference type="ChEBI" id="CHEBI:67138"/>
    </ligand>
</feature>
<dbReference type="Proteomes" id="UP000824782">
    <property type="component" value="Unassembled WGS sequence"/>
</dbReference>
<dbReference type="GO" id="GO:0005794">
    <property type="term" value="C:Golgi apparatus"/>
    <property type="evidence" value="ECO:0007669"/>
    <property type="project" value="TreeGrafter"/>
</dbReference>
<evidence type="ECO:0000256" key="2">
    <source>
        <dbReference type="ARBA" id="ARBA00004606"/>
    </source>
</evidence>